<dbReference type="EMBL" id="RWGY01000011">
    <property type="protein sequence ID" value="TVU30496.1"/>
    <property type="molecule type" value="Genomic_DNA"/>
</dbReference>
<dbReference type="Gramene" id="TVU30496">
    <property type="protein sequence ID" value="TVU30496"/>
    <property type="gene ID" value="EJB05_22123"/>
</dbReference>
<gene>
    <name evidence="2" type="ORF">EJB05_22123</name>
</gene>
<comment type="caution">
    <text evidence="2">The sequence shown here is derived from an EMBL/GenBank/DDBJ whole genome shotgun (WGS) entry which is preliminary data.</text>
</comment>
<protein>
    <submittedName>
        <fullName evidence="2">Uncharacterized protein</fullName>
    </submittedName>
</protein>
<feature type="region of interest" description="Disordered" evidence="1">
    <location>
        <begin position="36"/>
        <end position="59"/>
    </location>
</feature>
<organism evidence="2 3">
    <name type="scientific">Eragrostis curvula</name>
    <name type="common">weeping love grass</name>
    <dbReference type="NCBI Taxonomy" id="38414"/>
    <lineage>
        <taxon>Eukaryota</taxon>
        <taxon>Viridiplantae</taxon>
        <taxon>Streptophyta</taxon>
        <taxon>Embryophyta</taxon>
        <taxon>Tracheophyta</taxon>
        <taxon>Spermatophyta</taxon>
        <taxon>Magnoliopsida</taxon>
        <taxon>Liliopsida</taxon>
        <taxon>Poales</taxon>
        <taxon>Poaceae</taxon>
        <taxon>PACMAD clade</taxon>
        <taxon>Chloridoideae</taxon>
        <taxon>Eragrostideae</taxon>
        <taxon>Eragrostidinae</taxon>
        <taxon>Eragrostis</taxon>
    </lineage>
</organism>
<evidence type="ECO:0000256" key="1">
    <source>
        <dbReference type="SAM" id="MobiDB-lite"/>
    </source>
</evidence>
<accession>A0A5J9V3M4</accession>
<name>A0A5J9V3M4_9POAL</name>
<evidence type="ECO:0000313" key="2">
    <source>
        <dbReference type="EMBL" id="TVU30496.1"/>
    </source>
</evidence>
<keyword evidence="3" id="KW-1185">Reference proteome</keyword>
<dbReference type="Proteomes" id="UP000324897">
    <property type="component" value="Chromosome 1"/>
</dbReference>
<evidence type="ECO:0000313" key="3">
    <source>
        <dbReference type="Proteomes" id="UP000324897"/>
    </source>
</evidence>
<reference evidence="2 3" key="1">
    <citation type="journal article" date="2019" name="Sci. Rep.">
        <title>A high-quality genome of Eragrostis curvula grass provides insights into Poaceae evolution and supports new strategies to enhance forage quality.</title>
        <authorList>
            <person name="Carballo J."/>
            <person name="Santos B.A.C.M."/>
            <person name="Zappacosta D."/>
            <person name="Garbus I."/>
            <person name="Selva J.P."/>
            <person name="Gallo C.A."/>
            <person name="Diaz A."/>
            <person name="Albertini E."/>
            <person name="Caccamo M."/>
            <person name="Echenique V."/>
        </authorList>
    </citation>
    <scope>NUCLEOTIDE SEQUENCE [LARGE SCALE GENOMIC DNA]</scope>
    <source>
        <strain evidence="3">cv. Victoria</strain>
        <tissue evidence="2">Leaf</tissue>
    </source>
</reference>
<dbReference type="AlphaFoldDB" id="A0A5J9V3M4"/>
<proteinExistence type="predicted"/>
<feature type="non-terminal residue" evidence="2">
    <location>
        <position position="1"/>
    </location>
</feature>
<sequence>MAGAARRPAPFRFSLHFQDLQFLPQAADEAQHDLMSAVAGSRSSGGGETNRDGVRLGATADSPVSSGAAGFLQYHALPLMAA</sequence>